<dbReference type="AlphaFoldDB" id="A0AAN3U9C8"/>
<accession>A0AAN3U9C8</accession>
<keyword evidence="1" id="KW-0812">Transmembrane</keyword>
<reference evidence="2" key="1">
    <citation type="submission" date="2021-02" db="EMBL/GenBank/DDBJ databases">
        <authorList>
            <consortium name="PulseNet: The National Subtyping Network for Foodborne Disease Surveillance"/>
        </authorList>
    </citation>
    <scope>NUCLEOTIDE SEQUENCE</scope>
    <source>
        <strain evidence="2">PNUSAC020384</strain>
    </source>
</reference>
<keyword evidence="1" id="KW-0472">Membrane</keyword>
<evidence type="ECO:0000313" key="3">
    <source>
        <dbReference type="Proteomes" id="UP000735326"/>
    </source>
</evidence>
<comment type="caution">
    <text evidence="2">The sequence shown here is derived from an EMBL/GenBank/DDBJ whole genome shotgun (WGS) entry which is preliminary data.</text>
</comment>
<dbReference type="RefSeq" id="WP_070273898.1">
    <property type="nucleotide sequence ID" value="NZ_MJYS01000077.1"/>
</dbReference>
<keyword evidence="1" id="KW-1133">Transmembrane helix</keyword>
<sequence>MNDEMTLKNKELSDKLVHLVLTLQKEVKELREDTVVNAQHLSILKSNSTKTMNTLNNEMINHINETSEIIEEVIEQSEENSGNNYTNFLKSLLQEDFAKKQHEIIEELRRELGGKTKPVYSNVKQNSIIVNLSFLMSMLSFGLLLFICFKFNIFAQLF</sequence>
<feature type="transmembrane region" description="Helical" evidence="1">
    <location>
        <begin position="128"/>
        <end position="149"/>
    </location>
</feature>
<dbReference type="EMBL" id="AAYVUT010000015">
    <property type="protein sequence ID" value="EHB2512571.1"/>
    <property type="molecule type" value="Genomic_DNA"/>
</dbReference>
<protein>
    <submittedName>
        <fullName evidence="2">Uncharacterized protein</fullName>
    </submittedName>
</protein>
<proteinExistence type="predicted"/>
<name>A0AAN3U9C8_CAMJU</name>
<dbReference type="Proteomes" id="UP000735326">
    <property type="component" value="Unassembled WGS sequence"/>
</dbReference>
<organism evidence="2 3">
    <name type="scientific">Campylobacter jejuni</name>
    <dbReference type="NCBI Taxonomy" id="197"/>
    <lineage>
        <taxon>Bacteria</taxon>
        <taxon>Pseudomonadati</taxon>
        <taxon>Campylobacterota</taxon>
        <taxon>Epsilonproteobacteria</taxon>
        <taxon>Campylobacterales</taxon>
        <taxon>Campylobacteraceae</taxon>
        <taxon>Campylobacter</taxon>
    </lineage>
</organism>
<gene>
    <name evidence="2" type="ORF">JYC20_001770</name>
</gene>
<evidence type="ECO:0000313" key="2">
    <source>
        <dbReference type="EMBL" id="EHB2512571.1"/>
    </source>
</evidence>
<evidence type="ECO:0000256" key="1">
    <source>
        <dbReference type="SAM" id="Phobius"/>
    </source>
</evidence>